<gene>
    <name evidence="1" type="ORF">H8B15_20210</name>
</gene>
<keyword evidence="2" id="KW-1185">Reference proteome</keyword>
<comment type="caution">
    <text evidence="1">The sequence shown here is derived from an EMBL/GenBank/DDBJ whole genome shotgun (WGS) entry which is preliminary data.</text>
</comment>
<dbReference type="RefSeq" id="WP_187321459.1">
    <property type="nucleotide sequence ID" value="NZ_JACSCY010000026.1"/>
</dbReference>
<sequence>MGGWRVGGAVSLKRGQALALIGALGIRGLTTVQLLDGACPRSFAFYIARVLGLRRRYGYVLVLDNLPVHKLGGLQQVLA</sequence>
<dbReference type="Proteomes" id="UP000622017">
    <property type="component" value="Unassembled WGS sequence"/>
</dbReference>
<protein>
    <recommendedName>
        <fullName evidence="3">Tc1-like transposase DDE domain-containing protein</fullName>
    </recommendedName>
</protein>
<evidence type="ECO:0000313" key="2">
    <source>
        <dbReference type="Proteomes" id="UP000622017"/>
    </source>
</evidence>
<accession>A0ABR7MRR5</accession>
<proteinExistence type="predicted"/>
<dbReference type="EMBL" id="JACSCY010000026">
    <property type="protein sequence ID" value="MBC6613257.1"/>
    <property type="molecule type" value="Genomic_DNA"/>
</dbReference>
<evidence type="ECO:0008006" key="3">
    <source>
        <dbReference type="Google" id="ProtNLM"/>
    </source>
</evidence>
<organism evidence="1 2">
    <name type="scientific">Hymenobacter citatus</name>
    <dbReference type="NCBI Taxonomy" id="2763506"/>
    <lineage>
        <taxon>Bacteria</taxon>
        <taxon>Pseudomonadati</taxon>
        <taxon>Bacteroidota</taxon>
        <taxon>Cytophagia</taxon>
        <taxon>Cytophagales</taxon>
        <taxon>Hymenobacteraceae</taxon>
        <taxon>Hymenobacter</taxon>
    </lineage>
</organism>
<evidence type="ECO:0000313" key="1">
    <source>
        <dbReference type="EMBL" id="MBC6613257.1"/>
    </source>
</evidence>
<reference evidence="1 2" key="1">
    <citation type="submission" date="2020-08" db="EMBL/GenBank/DDBJ databases">
        <title>Hymenobacter sp.</title>
        <authorList>
            <person name="Kim M.K."/>
        </authorList>
    </citation>
    <scope>NUCLEOTIDE SEQUENCE [LARGE SCALE GENOMIC DNA]</scope>
    <source>
        <strain evidence="1 2">BT507</strain>
    </source>
</reference>
<name>A0ABR7MRR5_9BACT</name>